<dbReference type="RefSeq" id="WP_052043490.1">
    <property type="nucleotide sequence ID" value="NZ_CP138981.1"/>
</dbReference>
<gene>
    <name evidence="2" type="ORF">EV02_1181</name>
</gene>
<protein>
    <recommendedName>
        <fullName evidence="4">YbhB/YbcL family Raf kinase inhibitor-like protein</fullName>
    </recommendedName>
</protein>
<name>A0A0A2B7D4_PROMR</name>
<proteinExistence type="predicted"/>
<evidence type="ECO:0000313" key="3">
    <source>
        <dbReference type="Proteomes" id="UP000030345"/>
    </source>
</evidence>
<dbReference type="eggNOG" id="COG1881">
    <property type="taxonomic scope" value="Bacteria"/>
</dbReference>
<dbReference type="EMBL" id="JNAS01000002">
    <property type="protein sequence ID" value="KGG08509.1"/>
    <property type="molecule type" value="Genomic_DNA"/>
</dbReference>
<feature type="signal peptide" evidence="1">
    <location>
        <begin position="1"/>
        <end position="19"/>
    </location>
</feature>
<accession>A0A0A2B7D4</accession>
<dbReference type="Proteomes" id="UP000030345">
    <property type="component" value="Unassembled WGS sequence"/>
</dbReference>
<dbReference type="InterPro" id="IPR036610">
    <property type="entry name" value="PEBP-like_sf"/>
</dbReference>
<organism evidence="2 3">
    <name type="scientific">Prochlorococcus marinus str. SB</name>
    <dbReference type="NCBI Taxonomy" id="59926"/>
    <lineage>
        <taxon>Bacteria</taxon>
        <taxon>Bacillati</taxon>
        <taxon>Cyanobacteriota</taxon>
        <taxon>Cyanophyceae</taxon>
        <taxon>Synechococcales</taxon>
        <taxon>Prochlorococcaceae</taxon>
        <taxon>Prochlorococcus</taxon>
    </lineage>
</organism>
<dbReference type="InterPro" id="IPR008914">
    <property type="entry name" value="PEBP"/>
</dbReference>
<dbReference type="NCBIfam" id="TIGR00481">
    <property type="entry name" value="YbhB/YbcL family Raf kinase inhibitor-like protein"/>
    <property type="match status" value="1"/>
</dbReference>
<dbReference type="AlphaFoldDB" id="A0A0A2B7D4"/>
<dbReference type="SUPFAM" id="SSF49777">
    <property type="entry name" value="PEBP-like"/>
    <property type="match status" value="1"/>
</dbReference>
<dbReference type="STRING" id="59926.EV02_1181"/>
<dbReference type="Pfam" id="PF01161">
    <property type="entry name" value="PBP"/>
    <property type="match status" value="1"/>
</dbReference>
<dbReference type="PANTHER" id="PTHR30289">
    <property type="entry name" value="UNCHARACTERIZED PROTEIN YBCL-RELATED"/>
    <property type="match status" value="1"/>
</dbReference>
<reference evidence="3" key="1">
    <citation type="journal article" date="2014" name="Sci. Data">
        <title>Genomes of diverse isolates of the marine cyanobacterium Prochlorococcus.</title>
        <authorList>
            <person name="Biller S."/>
            <person name="Berube P."/>
            <person name="Thompson J."/>
            <person name="Kelly L."/>
            <person name="Roggensack S."/>
            <person name="Awad L."/>
            <person name="Roache-Johnson K."/>
            <person name="Ding H."/>
            <person name="Giovannoni S.J."/>
            <person name="Moore L.R."/>
            <person name="Chisholm S.W."/>
        </authorList>
    </citation>
    <scope>NUCLEOTIDE SEQUENCE [LARGE SCALE GENOMIC DNA]</scope>
    <source>
        <strain evidence="3">SB</strain>
    </source>
</reference>
<evidence type="ECO:0008006" key="4">
    <source>
        <dbReference type="Google" id="ProtNLM"/>
    </source>
</evidence>
<evidence type="ECO:0000256" key="1">
    <source>
        <dbReference type="SAM" id="SignalP"/>
    </source>
</evidence>
<dbReference type="InterPro" id="IPR005247">
    <property type="entry name" value="YbhB_YbcL/LppC-like"/>
</dbReference>
<dbReference type="OrthoDB" id="9797506at2"/>
<evidence type="ECO:0000313" key="2">
    <source>
        <dbReference type="EMBL" id="KGG08509.1"/>
    </source>
</evidence>
<dbReference type="Gene3D" id="3.90.280.10">
    <property type="entry name" value="PEBP-like"/>
    <property type="match status" value="1"/>
</dbReference>
<feature type="chain" id="PRO_5001985466" description="YbhB/YbcL family Raf kinase inhibitor-like protein" evidence="1">
    <location>
        <begin position="20"/>
        <end position="172"/>
    </location>
</feature>
<dbReference type="PANTHER" id="PTHR30289:SF1">
    <property type="entry name" value="PEBP (PHOSPHATIDYLETHANOLAMINE-BINDING PROTEIN) FAMILY PROTEIN"/>
    <property type="match status" value="1"/>
</dbReference>
<comment type="caution">
    <text evidence="2">The sequence shown here is derived from an EMBL/GenBank/DDBJ whole genome shotgun (WGS) entry which is preliminary data.</text>
</comment>
<dbReference type="CDD" id="cd00865">
    <property type="entry name" value="PEBP_bact_arch"/>
    <property type="match status" value="1"/>
</dbReference>
<keyword evidence="1" id="KW-0732">Signal</keyword>
<sequence length="172" mass="19273">MLKFLSVIFLSLLPIDTFAIEINSPAFKNGEKIPKKYGCKYNGGKNISIPINFSKVSKDAQSIALIIDDPDAKKVAGKTWVHWILSDIPPDTKYLDEVKDGKVGIGIAGKNSDRSKKYVGPCPPKNEHQYNIKAYSLNTKLEKSLKALTQKKFEKLYENEIISSFMISGKFK</sequence>